<reference evidence="11" key="2">
    <citation type="submission" date="2025-08" db="UniProtKB">
        <authorList>
            <consortium name="Ensembl"/>
        </authorList>
    </citation>
    <scope>IDENTIFICATION</scope>
</reference>
<evidence type="ECO:0000256" key="9">
    <source>
        <dbReference type="ARBA" id="ARBA00040634"/>
    </source>
</evidence>
<sequence length="302" mass="34839">MQTVQHSEQTLKTALISKNPTLVSQYEKLDAGERRLLNKAFKPDNDLFGPITLHSESDWIISHPEVPQDFEQFFSDPSRKAPSPEKRSVYIQCIGHILRFLKKKKPRDAFCIVGVTMIDLYPRDSWNFVFGQASLTDGVGIFSFARYGSDFYSSRYEGRVNKPQRVSSSDYSIFDNYYIPEVTSVLLLRSCKTLTHEIGHIFGLRHCQWLACLMQGSNHLEEADRRPLNLCPICLRKLQCAVGFSIIERYQALVRWIDDETVHTPGVSTEHSREHDVNLPKPVEAFKEWKEWIIKCLAVVQK</sequence>
<keyword evidence="5" id="KW-0378">Hydrolase</keyword>
<dbReference type="CDD" id="cd11375">
    <property type="entry name" value="Peptidase_M54"/>
    <property type="match status" value="1"/>
</dbReference>
<keyword evidence="6" id="KW-0862">Zinc</keyword>
<reference evidence="11 12" key="1">
    <citation type="journal article" date="2010" name="Nature">
        <title>The sequence and de novo assembly of the giant panda genome.</title>
        <authorList>
            <person name="Li R."/>
            <person name="Fan W."/>
            <person name="Tian G."/>
            <person name="Zhu H."/>
            <person name="He L."/>
            <person name="Cai J."/>
            <person name="Huang Q."/>
            <person name="Cai Q."/>
            <person name="Li B."/>
            <person name="Bai Y."/>
            <person name="Zhang Z."/>
            <person name="Zhang Y."/>
            <person name="Wang W."/>
            <person name="Li J."/>
            <person name="Wei F."/>
            <person name="Li H."/>
            <person name="Jian M."/>
            <person name="Li J."/>
            <person name="Zhang Z."/>
            <person name="Nielsen R."/>
            <person name="Li D."/>
            <person name="Gu W."/>
            <person name="Yang Z."/>
            <person name="Xuan Z."/>
            <person name="Ryder O.A."/>
            <person name="Leung F.C."/>
            <person name="Zhou Y."/>
            <person name="Cao J."/>
            <person name="Sun X."/>
            <person name="Fu Y."/>
            <person name="Fang X."/>
            <person name="Guo X."/>
            <person name="Wang B."/>
            <person name="Hou R."/>
            <person name="Shen F."/>
            <person name="Mu B."/>
            <person name="Ni P."/>
            <person name="Lin R."/>
            <person name="Qian W."/>
            <person name="Wang G."/>
            <person name="Yu C."/>
            <person name="Nie W."/>
            <person name="Wang J."/>
            <person name="Wu Z."/>
            <person name="Liang H."/>
            <person name="Min J."/>
            <person name="Wu Q."/>
            <person name="Cheng S."/>
            <person name="Ruan J."/>
            <person name="Wang M."/>
            <person name="Shi Z."/>
            <person name="Wen M."/>
            <person name="Liu B."/>
            <person name="Ren X."/>
            <person name="Zheng H."/>
            <person name="Dong D."/>
            <person name="Cook K."/>
            <person name="Shan G."/>
            <person name="Zhang H."/>
            <person name="Kosiol C."/>
            <person name="Xie X."/>
            <person name="Lu Z."/>
            <person name="Zheng H."/>
            <person name="Li Y."/>
            <person name="Steiner C.C."/>
            <person name="Lam T.T."/>
            <person name="Lin S."/>
            <person name="Zhang Q."/>
            <person name="Li G."/>
            <person name="Tian J."/>
            <person name="Gong T."/>
            <person name="Liu H."/>
            <person name="Zhang D."/>
            <person name="Fang L."/>
            <person name="Ye C."/>
            <person name="Zhang J."/>
            <person name="Hu W."/>
            <person name="Xu A."/>
            <person name="Ren Y."/>
            <person name="Zhang G."/>
            <person name="Bruford M.W."/>
            <person name="Li Q."/>
            <person name="Ma L."/>
            <person name="Guo Y."/>
            <person name="An N."/>
            <person name="Hu Y."/>
            <person name="Zheng Y."/>
            <person name="Shi Y."/>
            <person name="Li Z."/>
            <person name="Liu Q."/>
            <person name="Chen Y."/>
            <person name="Zhao J."/>
            <person name="Qu N."/>
            <person name="Zhao S."/>
            <person name="Tian F."/>
            <person name="Wang X."/>
            <person name="Wang H."/>
            <person name="Xu L."/>
            <person name="Liu X."/>
            <person name="Vinar T."/>
            <person name="Wang Y."/>
            <person name="Lam T.W."/>
            <person name="Yiu S.M."/>
            <person name="Liu S."/>
            <person name="Zhang H."/>
            <person name="Li D."/>
            <person name="Huang Y."/>
            <person name="Wang X."/>
            <person name="Yang G."/>
            <person name="Jiang Z."/>
            <person name="Wang J."/>
            <person name="Qin N."/>
            <person name="Li L."/>
            <person name="Li J."/>
            <person name="Bolund L."/>
            <person name="Kristiansen K."/>
            <person name="Wong G.K."/>
            <person name="Olson M."/>
            <person name="Zhang X."/>
            <person name="Li S."/>
            <person name="Yang H."/>
            <person name="Wang J."/>
            <person name="Wang J."/>
        </authorList>
    </citation>
    <scope>NUCLEOTIDE SEQUENCE [LARGE SCALE GENOMIC DNA]</scope>
</reference>
<evidence type="ECO:0000256" key="10">
    <source>
        <dbReference type="ARBA" id="ARBA00043240"/>
    </source>
</evidence>
<dbReference type="Pfam" id="PF07998">
    <property type="entry name" value="Peptidase_M54"/>
    <property type="match status" value="1"/>
</dbReference>
<evidence type="ECO:0000256" key="4">
    <source>
        <dbReference type="ARBA" id="ARBA00022723"/>
    </source>
</evidence>
<evidence type="ECO:0000256" key="7">
    <source>
        <dbReference type="ARBA" id="ARBA00023049"/>
    </source>
</evidence>
<dbReference type="InterPro" id="IPR012962">
    <property type="entry name" value="Pept_M54_archaemetzincn"/>
</dbReference>
<keyword evidence="4" id="KW-0479">Metal-binding</keyword>
<comment type="similarity">
    <text evidence="2">Belongs to the peptidase M54 family.</text>
</comment>
<evidence type="ECO:0000256" key="2">
    <source>
        <dbReference type="ARBA" id="ARBA00006954"/>
    </source>
</evidence>
<comment type="function">
    <text evidence="8">Probable zinc metalloprotease.</text>
</comment>
<dbReference type="GO" id="GO:0006508">
    <property type="term" value="P:proteolysis"/>
    <property type="evidence" value="ECO:0007669"/>
    <property type="project" value="UniProtKB-KW"/>
</dbReference>
<dbReference type="GeneTree" id="ENSGT00530000063996"/>
<dbReference type="Ensembl" id="ENSAMET00000045570.1">
    <property type="protein sequence ID" value="ENSAMEP00000037669.1"/>
    <property type="gene ID" value="ENSAMEG00000010760.2"/>
</dbReference>
<reference evidence="11" key="3">
    <citation type="submission" date="2025-09" db="UniProtKB">
        <authorList>
            <consortium name="Ensembl"/>
        </authorList>
    </citation>
    <scope>IDENTIFICATION</scope>
</reference>
<gene>
    <name evidence="11" type="primary">AMZ2</name>
</gene>
<dbReference type="Proteomes" id="UP000008912">
    <property type="component" value="Unassembled WGS sequence"/>
</dbReference>
<dbReference type="AlphaFoldDB" id="A0A7N5KGG4"/>
<keyword evidence="7" id="KW-0482">Metalloprotease</keyword>
<name>A0A7N5KGG4_AILME</name>
<evidence type="ECO:0000256" key="8">
    <source>
        <dbReference type="ARBA" id="ARBA00024316"/>
    </source>
</evidence>
<keyword evidence="3" id="KW-0645">Protease</keyword>
<evidence type="ECO:0000313" key="11">
    <source>
        <dbReference type="Ensembl" id="ENSAMEP00000037669.1"/>
    </source>
</evidence>
<dbReference type="InterPro" id="IPR052009">
    <property type="entry name" value="Archaemetzincin"/>
</dbReference>
<comment type="cofactor">
    <cofactor evidence="1">
        <name>Zn(2+)</name>
        <dbReference type="ChEBI" id="CHEBI:29105"/>
    </cofactor>
</comment>
<proteinExistence type="inferred from homology"/>
<dbReference type="PANTHER" id="PTHR32205">
    <property type="entry name" value="ARCHAEMETZINCIN-2-RELATED"/>
    <property type="match status" value="1"/>
</dbReference>
<evidence type="ECO:0000256" key="1">
    <source>
        <dbReference type="ARBA" id="ARBA00001947"/>
    </source>
</evidence>
<dbReference type="PANTHER" id="PTHR32205:SF5">
    <property type="entry name" value="ARCHAEMETZINCIN-2"/>
    <property type="match status" value="1"/>
</dbReference>
<dbReference type="GO" id="GO:0046872">
    <property type="term" value="F:metal ion binding"/>
    <property type="evidence" value="ECO:0007669"/>
    <property type="project" value="UniProtKB-KW"/>
</dbReference>
<dbReference type="GO" id="GO:0008237">
    <property type="term" value="F:metallopeptidase activity"/>
    <property type="evidence" value="ECO:0007669"/>
    <property type="project" value="UniProtKB-KW"/>
</dbReference>
<evidence type="ECO:0000256" key="3">
    <source>
        <dbReference type="ARBA" id="ARBA00022670"/>
    </source>
</evidence>
<accession>A0A7N5KGG4</accession>
<organism evidence="11 12">
    <name type="scientific">Ailuropoda melanoleuca</name>
    <name type="common">Giant panda</name>
    <dbReference type="NCBI Taxonomy" id="9646"/>
    <lineage>
        <taxon>Eukaryota</taxon>
        <taxon>Metazoa</taxon>
        <taxon>Chordata</taxon>
        <taxon>Craniata</taxon>
        <taxon>Vertebrata</taxon>
        <taxon>Euteleostomi</taxon>
        <taxon>Mammalia</taxon>
        <taxon>Eutheria</taxon>
        <taxon>Laurasiatheria</taxon>
        <taxon>Carnivora</taxon>
        <taxon>Caniformia</taxon>
        <taxon>Ursidae</taxon>
        <taxon>Ailuropoda</taxon>
    </lineage>
</organism>
<keyword evidence="12" id="KW-1185">Reference proteome</keyword>
<dbReference type="InterPro" id="IPR024079">
    <property type="entry name" value="MetalloPept_cat_dom_sf"/>
</dbReference>
<evidence type="ECO:0000256" key="6">
    <source>
        <dbReference type="ARBA" id="ARBA00022833"/>
    </source>
</evidence>
<evidence type="ECO:0000256" key="5">
    <source>
        <dbReference type="ARBA" id="ARBA00022801"/>
    </source>
</evidence>
<dbReference type="Gene3D" id="3.40.390.10">
    <property type="entry name" value="Collagenase (Catalytic Domain)"/>
    <property type="match status" value="1"/>
</dbReference>
<protein>
    <recommendedName>
        <fullName evidence="9">Archaemetzincin-2</fullName>
    </recommendedName>
    <alternativeName>
        <fullName evidence="10">Archeobacterial metalloproteinase-like protein 2</fullName>
    </alternativeName>
</protein>
<dbReference type="SUPFAM" id="SSF55486">
    <property type="entry name" value="Metalloproteases ('zincins'), catalytic domain"/>
    <property type="match status" value="1"/>
</dbReference>
<evidence type="ECO:0000313" key="12">
    <source>
        <dbReference type="Proteomes" id="UP000008912"/>
    </source>
</evidence>